<dbReference type="Gene3D" id="1.20.1290.10">
    <property type="entry name" value="AhpD-like"/>
    <property type="match status" value="1"/>
</dbReference>
<dbReference type="PANTHER" id="PTHR35446:SF3">
    <property type="entry name" value="CMD DOMAIN-CONTAINING PROTEIN"/>
    <property type="match status" value="1"/>
</dbReference>
<evidence type="ECO:0000313" key="2">
    <source>
        <dbReference type="EMBL" id="MFC0515353.1"/>
    </source>
</evidence>
<dbReference type="RefSeq" id="WP_377023188.1">
    <property type="nucleotide sequence ID" value="NZ_JBHLTS010000022.1"/>
</dbReference>
<organism evidence="2 3">
    <name type="scientific">Mucilaginibacter angelicae</name>
    <dbReference type="NCBI Taxonomy" id="869718"/>
    <lineage>
        <taxon>Bacteria</taxon>
        <taxon>Pseudomonadati</taxon>
        <taxon>Bacteroidota</taxon>
        <taxon>Sphingobacteriia</taxon>
        <taxon>Sphingobacteriales</taxon>
        <taxon>Sphingobacteriaceae</taxon>
        <taxon>Mucilaginibacter</taxon>
    </lineage>
</organism>
<dbReference type="InterPro" id="IPR029032">
    <property type="entry name" value="AhpD-like"/>
</dbReference>
<reference evidence="2 3" key="1">
    <citation type="submission" date="2024-09" db="EMBL/GenBank/DDBJ databases">
        <authorList>
            <person name="Sun Q."/>
            <person name="Mori K."/>
        </authorList>
    </citation>
    <scope>NUCLEOTIDE SEQUENCE [LARGE SCALE GENOMIC DNA]</scope>
    <source>
        <strain evidence="2 3">NCAIM B.02415</strain>
    </source>
</reference>
<protein>
    <submittedName>
        <fullName evidence="2">Carboxymuconolactone decarboxylase family protein</fullName>
    </submittedName>
</protein>
<proteinExistence type="predicted"/>
<dbReference type="InterPro" id="IPR003779">
    <property type="entry name" value="CMD-like"/>
</dbReference>
<evidence type="ECO:0000313" key="3">
    <source>
        <dbReference type="Proteomes" id="UP001589828"/>
    </source>
</evidence>
<name>A0ABV6L7C2_9SPHI</name>
<comment type="caution">
    <text evidence="2">The sequence shown here is derived from an EMBL/GenBank/DDBJ whole genome shotgun (WGS) entry which is preliminary data.</text>
</comment>
<sequence>MMKTFIVPTRDEVSPANQAIFDNVKQKLGKVPNSYAFMASSENGLATYLAFSNAKSSLNIKEKEVINLIVSEINGCHYCVCAHTMIGKLNGFTDEQILEIRRGSLSFDAKLDALAQLTKEVTNNKGKAGQEVIDNFFAAGYTNESLVDALLIISERTFSNYLNAVVNVPIDFPVAPEI</sequence>
<keyword evidence="3" id="KW-1185">Reference proteome</keyword>
<dbReference type="InterPro" id="IPR004675">
    <property type="entry name" value="AhpD_core"/>
</dbReference>
<dbReference type="PANTHER" id="PTHR35446">
    <property type="entry name" value="SI:CH211-175M2.5"/>
    <property type="match status" value="1"/>
</dbReference>
<feature type="domain" description="Carboxymuconolactone decarboxylase-like" evidence="1">
    <location>
        <begin position="52"/>
        <end position="109"/>
    </location>
</feature>
<dbReference type="Proteomes" id="UP001589828">
    <property type="component" value="Unassembled WGS sequence"/>
</dbReference>
<dbReference type="SUPFAM" id="SSF69118">
    <property type="entry name" value="AhpD-like"/>
    <property type="match status" value="1"/>
</dbReference>
<dbReference type="EMBL" id="JBHLTS010000022">
    <property type="protein sequence ID" value="MFC0515353.1"/>
    <property type="molecule type" value="Genomic_DNA"/>
</dbReference>
<dbReference type="NCBIfam" id="TIGR00778">
    <property type="entry name" value="ahpD_dom"/>
    <property type="match status" value="1"/>
</dbReference>
<gene>
    <name evidence="2" type="ORF">ACFFGT_14130</name>
</gene>
<accession>A0ABV6L7C2</accession>
<dbReference type="Pfam" id="PF02627">
    <property type="entry name" value="CMD"/>
    <property type="match status" value="1"/>
</dbReference>
<evidence type="ECO:0000259" key="1">
    <source>
        <dbReference type="Pfam" id="PF02627"/>
    </source>
</evidence>